<sequence>MLPEIYKRLGIDISITPLLGKRAQFEAKTGLKHGETMRIFSYGTETPSTARVPTPYYYLETMVFIRKDSKKKIEFVEDLKKYHIVKVRGVKYTNNITKGMKFAEDMDRLVSAGLADVALTNRIDGLVHSV</sequence>
<organism evidence="1 2">
    <name type="scientific">Pseudoalteromonas luteoviolacea NCIMB 1942</name>
    <dbReference type="NCBI Taxonomy" id="1365253"/>
    <lineage>
        <taxon>Bacteria</taxon>
        <taxon>Pseudomonadati</taxon>
        <taxon>Pseudomonadota</taxon>
        <taxon>Gammaproteobacteria</taxon>
        <taxon>Alteromonadales</taxon>
        <taxon>Pseudoalteromonadaceae</taxon>
        <taxon>Pseudoalteromonas</taxon>
    </lineage>
</organism>
<accession>A0A167ALB0</accession>
<dbReference type="EMBL" id="AUXT01000181">
    <property type="protein sequence ID" value="KZN45527.1"/>
    <property type="molecule type" value="Genomic_DNA"/>
</dbReference>
<gene>
    <name evidence="1" type="ORF">N482_14915</name>
</gene>
<dbReference type="RefSeq" id="WP_231100881.1">
    <property type="nucleotide sequence ID" value="NZ_AUXT01000181.1"/>
</dbReference>
<protein>
    <recommendedName>
        <fullName evidence="3">Solute-binding protein family 3/N-terminal domain-containing protein</fullName>
    </recommendedName>
</protein>
<proteinExistence type="predicted"/>
<name>A0A167ALB0_9GAMM</name>
<reference evidence="1 2" key="1">
    <citation type="submission" date="2013-07" db="EMBL/GenBank/DDBJ databases">
        <title>Comparative Genomic and Metabolomic Analysis of Twelve Strains of Pseudoalteromonas luteoviolacea.</title>
        <authorList>
            <person name="Vynne N.G."/>
            <person name="Mansson M."/>
            <person name="Gram L."/>
        </authorList>
    </citation>
    <scope>NUCLEOTIDE SEQUENCE [LARGE SCALE GENOMIC DNA]</scope>
    <source>
        <strain evidence="1 2">NCIMB 1942</strain>
    </source>
</reference>
<dbReference type="SUPFAM" id="SSF53850">
    <property type="entry name" value="Periplasmic binding protein-like II"/>
    <property type="match status" value="1"/>
</dbReference>
<evidence type="ECO:0008006" key="3">
    <source>
        <dbReference type="Google" id="ProtNLM"/>
    </source>
</evidence>
<dbReference type="AlphaFoldDB" id="A0A167ALB0"/>
<evidence type="ECO:0000313" key="1">
    <source>
        <dbReference type="EMBL" id="KZN45527.1"/>
    </source>
</evidence>
<evidence type="ECO:0000313" key="2">
    <source>
        <dbReference type="Proteomes" id="UP000076587"/>
    </source>
</evidence>
<comment type="caution">
    <text evidence="1">The sequence shown here is derived from an EMBL/GenBank/DDBJ whole genome shotgun (WGS) entry which is preliminary data.</text>
</comment>
<dbReference type="Proteomes" id="UP000076587">
    <property type="component" value="Unassembled WGS sequence"/>
</dbReference>
<dbReference type="PATRIC" id="fig|1365253.3.peg.3568"/>